<sequence length="146" mass="15206">MLENILTLPQAANKVNVVVSDFIYGPKNQATSALMNVNITDALATGEILPYYIWVIGPPAAVARYANEVVPATGATTQQAYFGLTFPRVPYAAVLTQVPAGNPLAPGGDGSISYGGAGISTNLEVDDVKKGVDFTVALDLRQLPAA</sequence>
<dbReference type="AlphaFoldDB" id="A0A699U667"/>
<accession>A0A699U667</accession>
<proteinExistence type="predicted"/>
<reference evidence="1" key="1">
    <citation type="journal article" date="2019" name="Sci. Rep.">
        <title>Draft genome of Tanacetum cinerariifolium, the natural source of mosquito coil.</title>
        <authorList>
            <person name="Yamashiro T."/>
            <person name="Shiraishi A."/>
            <person name="Satake H."/>
            <person name="Nakayama K."/>
        </authorList>
    </citation>
    <scope>NUCLEOTIDE SEQUENCE</scope>
</reference>
<feature type="non-terminal residue" evidence="1">
    <location>
        <position position="146"/>
    </location>
</feature>
<organism evidence="1">
    <name type="scientific">Tanacetum cinerariifolium</name>
    <name type="common">Dalmatian daisy</name>
    <name type="synonym">Chrysanthemum cinerariifolium</name>
    <dbReference type="NCBI Taxonomy" id="118510"/>
    <lineage>
        <taxon>Eukaryota</taxon>
        <taxon>Viridiplantae</taxon>
        <taxon>Streptophyta</taxon>
        <taxon>Embryophyta</taxon>
        <taxon>Tracheophyta</taxon>
        <taxon>Spermatophyta</taxon>
        <taxon>Magnoliopsida</taxon>
        <taxon>eudicotyledons</taxon>
        <taxon>Gunneridae</taxon>
        <taxon>Pentapetalae</taxon>
        <taxon>asterids</taxon>
        <taxon>campanulids</taxon>
        <taxon>Asterales</taxon>
        <taxon>Asteraceae</taxon>
        <taxon>Asteroideae</taxon>
        <taxon>Anthemideae</taxon>
        <taxon>Anthemidinae</taxon>
        <taxon>Tanacetum</taxon>
    </lineage>
</organism>
<evidence type="ECO:0000313" key="1">
    <source>
        <dbReference type="EMBL" id="GFD15244.1"/>
    </source>
</evidence>
<comment type="caution">
    <text evidence="1">The sequence shown here is derived from an EMBL/GenBank/DDBJ whole genome shotgun (WGS) entry which is preliminary data.</text>
</comment>
<name>A0A699U667_TANCI</name>
<gene>
    <name evidence="1" type="ORF">Tci_887213</name>
</gene>
<dbReference type="EMBL" id="BKCJ011285160">
    <property type="protein sequence ID" value="GFD15244.1"/>
    <property type="molecule type" value="Genomic_DNA"/>
</dbReference>
<protein>
    <submittedName>
        <fullName evidence="1">Uncharacterized protein</fullName>
    </submittedName>
</protein>